<accession>A0AAE3HUK7</accession>
<dbReference type="EMBL" id="LKAJ02000001">
    <property type="protein sequence ID" value="MCS5710438.1"/>
    <property type="molecule type" value="Genomic_DNA"/>
</dbReference>
<dbReference type="Pfam" id="PF13148">
    <property type="entry name" value="DUF3987"/>
    <property type="match status" value="1"/>
</dbReference>
<dbReference type="InterPro" id="IPR025048">
    <property type="entry name" value="DUF3987"/>
</dbReference>
<reference evidence="1" key="2">
    <citation type="submission" date="2021-06" db="EMBL/GenBank/DDBJ databases">
        <title>Genomic Description and Analysis of Intracellular Bacteria, Candidatus Berkiella cookevillensis and Candidatus Berkiella aquae.</title>
        <authorList>
            <person name="Kidane D.T."/>
            <person name="Mehari Y.T."/>
            <person name="Rice F.C."/>
            <person name="Arivett B.A."/>
            <person name="Farone A.L."/>
            <person name="Berk S.G."/>
            <person name="Farone M.B."/>
        </authorList>
    </citation>
    <scope>NUCLEOTIDE SEQUENCE</scope>
    <source>
        <strain evidence="1">HT99</strain>
    </source>
</reference>
<sequence>MMQNVLEQFRNAMVAAGVNPPATIVADGKIHRFPTKNKDRDNAGWYILFEDNIPAGRFGDYRKNIDQTWRADIGRSLSIEEQTLYQAKMEAILQERKAEEHERHAKARSKAEKIWKKATKAPNDHPYLVSKRIKAHGVRVYRGMLVIPMRYEGELHSLQFISPTGEKRFLRGGRTSGCYFSIGKPDKILCIAEGYGTNASIYEATGYAVAVAFNAANLVHVAKYLRHKFPDIQLICCADDDIEVKDNPGLAKATEAAKAVNGLLAIPDFEKERPQGMTDFNDLACYQSLEAVANCLKNAKSPFDVKVDHKIDLSSLNNEWPELVPLNTPKLPKLNLENLPTWVGGYAKALTDFTETPPELAAGMVLVSCATAVSRRLKVMVKPGYVEPCNLWLVVALAPGNRKSSVQYAATEPLIAWEREQSEKMTPERKRLASERKTMEARIKEIRIKAAKAKDPCDAKRWCAEAASFEEELPEIPILPQLWTSDATPEKLGCLLAEQDERMAWLSSEGGIFDLLQGRYSNGIPNLDLYLKSHSGDPERVDRTGRSPVYLQNPLLSVGLSPQPDVLRGLTSKPSFRGRGLLARFLYLLPPSPLGFRTSMTSPIPSSLSEGYANGLKAMLNWEPAENENGKKVPHILQMSEEAYSEWHAFYDAIEKLMRPGGDLEHFTDWAGKAPGAAARLAGVLHGILYAHGKPWEHQISVETMNNALDLMGVFMRHSLAALDLMGADPSIASAKQVWEWIERKKLPSFTIREAFHALRSAFNRVKHLRAAIDVLEERGYVVVDEPISSGPGRPPSPTIRIRPEILEGWK</sequence>
<evidence type="ECO:0000313" key="2">
    <source>
        <dbReference type="Proteomes" id="UP000051497"/>
    </source>
</evidence>
<gene>
    <name evidence="1" type="ORF">HT99x_003270</name>
</gene>
<dbReference type="Proteomes" id="UP000051497">
    <property type="component" value="Unassembled WGS sequence"/>
</dbReference>
<organism evidence="1 2">
    <name type="scientific">Candidatus Berkiella aquae</name>
    <dbReference type="NCBI Taxonomy" id="295108"/>
    <lineage>
        <taxon>Bacteria</taxon>
        <taxon>Pseudomonadati</taxon>
        <taxon>Pseudomonadota</taxon>
        <taxon>Gammaproteobacteria</taxon>
        <taxon>Candidatus Berkiellales</taxon>
        <taxon>Candidatus Berkiellaceae</taxon>
        <taxon>Candidatus Berkiella</taxon>
    </lineage>
</organism>
<protein>
    <submittedName>
        <fullName evidence="1">DUF3987 domain-containing protein</fullName>
    </submittedName>
</protein>
<proteinExistence type="predicted"/>
<dbReference type="RefSeq" id="WP_200957104.1">
    <property type="nucleotide sequence ID" value="NZ_LKAJ02000001.1"/>
</dbReference>
<comment type="caution">
    <text evidence="1">The sequence shown here is derived from an EMBL/GenBank/DDBJ whole genome shotgun (WGS) entry which is preliminary data.</text>
</comment>
<dbReference type="AlphaFoldDB" id="A0AAE3HUK7"/>
<reference evidence="1" key="1">
    <citation type="journal article" date="2016" name="Genome Announc.">
        <title>Draft Genome Sequences of Two Novel Amoeba-Resistant Intranuclear Bacteria, 'Candidatus Berkiella cookevillensis' and 'Candidatus Berkiella aquae'.</title>
        <authorList>
            <person name="Mehari Y.T."/>
            <person name="Arivett B.A."/>
            <person name="Farone A.L."/>
            <person name="Gunderson J.H."/>
            <person name="Farone M.B."/>
        </authorList>
    </citation>
    <scope>NUCLEOTIDE SEQUENCE</scope>
    <source>
        <strain evidence="1">HT99</strain>
    </source>
</reference>
<name>A0AAE3HUK7_9GAMM</name>
<keyword evidence="2" id="KW-1185">Reference proteome</keyword>
<evidence type="ECO:0000313" key="1">
    <source>
        <dbReference type="EMBL" id="MCS5710438.1"/>
    </source>
</evidence>